<evidence type="ECO:0000256" key="6">
    <source>
        <dbReference type="ARBA" id="ARBA00023060"/>
    </source>
</evidence>
<name>A0A514D5Z5_9VIRU</name>
<dbReference type="GO" id="GO:0005198">
    <property type="term" value="F:structural molecule activity"/>
    <property type="evidence" value="ECO:0007669"/>
    <property type="project" value="InterPro"/>
</dbReference>
<evidence type="ECO:0000256" key="1">
    <source>
        <dbReference type="ARBA" id="ARBA00004328"/>
    </source>
</evidence>
<reference evidence="9" key="1">
    <citation type="submission" date="2019-05" db="EMBL/GenBank/DDBJ databases">
        <title>Metatranscriptomic reconstruction reveals RNA viruses with the potential to shape carbon cycling in soil.</title>
        <authorList>
            <person name="Starr E.P."/>
            <person name="Nuccio E."/>
            <person name="Pett-Ridge J."/>
            <person name="Banfield J.F."/>
            <person name="Firestone M.K."/>
        </authorList>
    </citation>
    <scope>NUCLEOTIDE SEQUENCE</scope>
    <source>
        <strain evidence="9">H2_Rhizo_32_scaffold_6914</strain>
    </source>
</reference>
<feature type="domain" description="Icosahedral viral capsid protein S" evidence="8">
    <location>
        <begin position="82"/>
        <end position="263"/>
    </location>
</feature>
<feature type="region of interest" description="Disordered" evidence="7">
    <location>
        <begin position="1"/>
        <end position="26"/>
    </location>
</feature>
<evidence type="ECO:0000256" key="4">
    <source>
        <dbReference type="ARBA" id="ARBA00022561"/>
    </source>
</evidence>
<keyword evidence="4" id="KW-0167">Capsid protein</keyword>
<comment type="similarity">
    <text evidence="2">Belongs to the icosahedral plant coat protein family.</text>
</comment>
<dbReference type="Pfam" id="PF00729">
    <property type="entry name" value="Viral_coat"/>
    <property type="match status" value="1"/>
</dbReference>
<evidence type="ECO:0000259" key="8">
    <source>
        <dbReference type="Pfam" id="PF00729"/>
    </source>
</evidence>
<evidence type="ECO:0000313" key="9">
    <source>
        <dbReference type="EMBL" id="QDH89017.1"/>
    </source>
</evidence>
<dbReference type="Gene3D" id="2.60.120.20">
    <property type="match status" value="1"/>
</dbReference>
<organism evidence="9">
    <name type="scientific">Riboviria sp</name>
    <dbReference type="NCBI Taxonomy" id="2585031"/>
    <lineage>
        <taxon>Viruses</taxon>
        <taxon>Riboviria</taxon>
    </lineage>
</organism>
<evidence type="ECO:0000256" key="5">
    <source>
        <dbReference type="ARBA" id="ARBA00022844"/>
    </source>
</evidence>
<evidence type="ECO:0000256" key="3">
    <source>
        <dbReference type="ARBA" id="ARBA00018091"/>
    </source>
</evidence>
<accession>A0A514D5Z5</accession>
<keyword evidence="5" id="KW-0946">Virion</keyword>
<evidence type="ECO:0000256" key="7">
    <source>
        <dbReference type="SAM" id="MobiDB-lite"/>
    </source>
</evidence>
<evidence type="ECO:0000256" key="2">
    <source>
        <dbReference type="ARBA" id="ARBA00007446"/>
    </source>
</evidence>
<dbReference type="InterPro" id="IPR029053">
    <property type="entry name" value="Viral_coat"/>
</dbReference>
<protein>
    <recommendedName>
        <fullName evidence="3">Capsid protein</fullName>
    </recommendedName>
</protein>
<dbReference type="EMBL" id="MN034538">
    <property type="protein sequence ID" value="QDH89017.1"/>
    <property type="molecule type" value="Genomic_DNA"/>
</dbReference>
<keyword evidence="6" id="KW-1142">T=3 icosahedral capsid protein</keyword>
<proteinExistence type="inferred from homology"/>
<comment type="subcellular location">
    <subcellularLocation>
        <location evidence="1">Virion</location>
    </subcellularLocation>
</comment>
<feature type="compositionally biased region" description="Basic residues" evidence="7">
    <location>
        <begin position="1"/>
        <end position="23"/>
    </location>
</feature>
<dbReference type="GO" id="GO:0039617">
    <property type="term" value="C:T=3 icosahedral viral capsid"/>
    <property type="evidence" value="ECO:0007669"/>
    <property type="project" value="UniProtKB-KW"/>
</dbReference>
<sequence>MPNKTKARRRVVSNKPKTTKPKKATPFSDAGAVVGSKLGAMFNAPYLKGVGKWLGSGIGQIFGSGDYQIVGGTPNYNVMMNGNQIPKFSSTSQTNIVCHREYLGDFTGTSGFVNNTFPLNPGMAQTFPWLSAIAQSYQEYKFHGLIFEFRPLITDFVTSGAPGVVVMATNYNADATAYTTKQQMENSEYAVSVKPTRELMHGVECATSQTVLPQLYVRTFDPPTGQDLRLYDLGLFQFATQANPIQSLGELWVSYCVEFFKPILPSEVGGAIVYHFCPLNNRWSNAFWHNPGI</sequence>
<gene>
    <name evidence="9" type="ORF">H2Rhizo326914_000002</name>
</gene>
<dbReference type="InterPro" id="IPR000937">
    <property type="entry name" value="Capsid_prot_S-dom_vir"/>
</dbReference>
<dbReference type="SUPFAM" id="SSF88633">
    <property type="entry name" value="Positive stranded ssRNA viruses"/>
    <property type="match status" value="1"/>
</dbReference>